<protein>
    <submittedName>
        <fullName evidence="2">Uncharacterized protein</fullName>
    </submittedName>
</protein>
<dbReference type="AlphaFoldDB" id="A0A396Z8H9"/>
<comment type="caution">
    <text evidence="2">The sequence shown here is derived from an EMBL/GenBank/DDBJ whole genome shotgun (WGS) entry which is preliminary data.</text>
</comment>
<dbReference type="Proteomes" id="UP000265798">
    <property type="component" value="Unassembled WGS sequence"/>
</dbReference>
<evidence type="ECO:0000313" key="3">
    <source>
        <dbReference type="Proteomes" id="UP000265798"/>
    </source>
</evidence>
<organism evidence="2 3">
    <name type="scientific">Leptospira stimsonii</name>
    <dbReference type="NCBI Taxonomy" id="2202203"/>
    <lineage>
        <taxon>Bacteria</taxon>
        <taxon>Pseudomonadati</taxon>
        <taxon>Spirochaetota</taxon>
        <taxon>Spirochaetia</taxon>
        <taxon>Leptospirales</taxon>
        <taxon>Leptospiraceae</taxon>
        <taxon>Leptospira</taxon>
    </lineage>
</organism>
<feature type="compositionally biased region" description="Low complexity" evidence="1">
    <location>
        <begin position="84"/>
        <end position="93"/>
    </location>
</feature>
<gene>
    <name evidence="2" type="ORF">DLM75_00220</name>
</gene>
<reference evidence="3" key="1">
    <citation type="submission" date="2018-05" db="EMBL/GenBank/DDBJ databases">
        <title>Leptospira yasudae sp. nov. and Leptospira stimsonii sp. nov., two pathogenic species of the genus Leptospira isolated from environmental sources.</title>
        <authorList>
            <person name="Casanovas-Massana A."/>
            <person name="Hamond C."/>
            <person name="Santos L.A."/>
            <person name="Hacker K.P."/>
            <person name="Balassiano I."/>
            <person name="Medeiros M.A."/>
            <person name="Reis M.G."/>
            <person name="Ko A.I."/>
            <person name="Wunder E.A."/>
        </authorList>
    </citation>
    <scope>NUCLEOTIDE SEQUENCE [LARGE SCALE GENOMIC DNA]</scope>
    <source>
        <strain evidence="3">Yale</strain>
    </source>
</reference>
<name>A0A396Z8H9_9LEPT</name>
<proteinExistence type="predicted"/>
<dbReference type="EMBL" id="QHCT01000001">
    <property type="protein sequence ID" value="RHX91719.1"/>
    <property type="molecule type" value="Genomic_DNA"/>
</dbReference>
<sequence>MLYQKINILQEKVGNVGTPRKSRSGLPRLIPNRFSRLQGRVIGRGPRFFSVKLFSGKDPTETGLRNLFLRNFIPLQRPKPRKWNPNSPNPFFDSNEERQNL</sequence>
<evidence type="ECO:0000313" key="2">
    <source>
        <dbReference type="EMBL" id="RHX91719.1"/>
    </source>
</evidence>
<accession>A0A396Z8H9</accession>
<feature type="region of interest" description="Disordered" evidence="1">
    <location>
        <begin position="77"/>
        <end position="101"/>
    </location>
</feature>
<evidence type="ECO:0000256" key="1">
    <source>
        <dbReference type="SAM" id="MobiDB-lite"/>
    </source>
</evidence>